<feature type="compositionally biased region" description="Polar residues" evidence="2">
    <location>
        <begin position="63"/>
        <end position="74"/>
    </location>
</feature>
<dbReference type="Proteomes" id="UP001596037">
    <property type="component" value="Unassembled WGS sequence"/>
</dbReference>
<dbReference type="EMBL" id="JBHSMF010000009">
    <property type="protein sequence ID" value="MFC5499144.1"/>
    <property type="molecule type" value="Genomic_DNA"/>
</dbReference>
<feature type="region of interest" description="Disordered" evidence="2">
    <location>
        <begin position="61"/>
        <end position="93"/>
    </location>
</feature>
<keyword evidence="5" id="KW-1185">Reference proteome</keyword>
<evidence type="ECO:0000313" key="4">
    <source>
        <dbReference type="EMBL" id="MFC5499144.1"/>
    </source>
</evidence>
<accession>A0ABW0NHI7</accession>
<feature type="chain" id="PRO_5045731826" evidence="3">
    <location>
        <begin position="21"/>
        <end position="165"/>
    </location>
</feature>
<keyword evidence="3" id="KW-0732">Signal</keyword>
<gene>
    <name evidence="4" type="ORF">ACFPOE_16475</name>
</gene>
<name>A0ABW0NHI7_9BURK</name>
<comment type="caution">
    <text evidence="4">The sequence shown here is derived from an EMBL/GenBank/DDBJ whole genome shotgun (WGS) entry which is preliminary data.</text>
</comment>
<evidence type="ECO:0000313" key="5">
    <source>
        <dbReference type="Proteomes" id="UP001596037"/>
    </source>
</evidence>
<evidence type="ECO:0000256" key="1">
    <source>
        <dbReference type="SAM" id="Coils"/>
    </source>
</evidence>
<evidence type="ECO:0000256" key="2">
    <source>
        <dbReference type="SAM" id="MobiDB-lite"/>
    </source>
</evidence>
<keyword evidence="1" id="KW-0175">Coiled coil</keyword>
<sequence>MKYAYLIPLAALVFAANSHAQARIFRCGNAYTNDAAEAKSKNCKLVEGGYITVVEGTRVQGAPSGSASNASTKLASAGTRVESADQKARDSDARQILESELKKAEVRQAELLKEFNNGEPDKQGSEGRNYQKYLDRVAELKASIARNQNDIAGIKRELDRVPASK</sequence>
<feature type="signal peptide" evidence="3">
    <location>
        <begin position="1"/>
        <end position="20"/>
    </location>
</feature>
<evidence type="ECO:0000256" key="3">
    <source>
        <dbReference type="SAM" id="SignalP"/>
    </source>
</evidence>
<proteinExistence type="predicted"/>
<protein>
    <submittedName>
        <fullName evidence="4">Uncharacterized protein</fullName>
    </submittedName>
</protein>
<organism evidence="4 5">
    <name type="scientific">Caenimonas terrae</name>
    <dbReference type="NCBI Taxonomy" id="696074"/>
    <lineage>
        <taxon>Bacteria</taxon>
        <taxon>Pseudomonadati</taxon>
        <taxon>Pseudomonadota</taxon>
        <taxon>Betaproteobacteria</taxon>
        <taxon>Burkholderiales</taxon>
        <taxon>Comamonadaceae</taxon>
        <taxon>Caenimonas</taxon>
    </lineage>
</organism>
<feature type="coiled-coil region" evidence="1">
    <location>
        <begin position="94"/>
        <end position="157"/>
    </location>
</feature>
<dbReference type="RefSeq" id="WP_376851282.1">
    <property type="nucleotide sequence ID" value="NZ_JBHSMF010000009.1"/>
</dbReference>
<feature type="compositionally biased region" description="Basic and acidic residues" evidence="2">
    <location>
        <begin position="82"/>
        <end position="93"/>
    </location>
</feature>
<reference evidence="5" key="1">
    <citation type="journal article" date="2019" name="Int. J. Syst. Evol. Microbiol.">
        <title>The Global Catalogue of Microorganisms (GCM) 10K type strain sequencing project: providing services to taxonomists for standard genome sequencing and annotation.</title>
        <authorList>
            <consortium name="The Broad Institute Genomics Platform"/>
            <consortium name="The Broad Institute Genome Sequencing Center for Infectious Disease"/>
            <person name="Wu L."/>
            <person name="Ma J."/>
        </authorList>
    </citation>
    <scope>NUCLEOTIDE SEQUENCE [LARGE SCALE GENOMIC DNA]</scope>
    <source>
        <strain evidence="5">CCUG 57401</strain>
    </source>
</reference>